<dbReference type="EMBL" id="JARKIE010000203">
    <property type="protein sequence ID" value="KAJ7667240.1"/>
    <property type="molecule type" value="Genomic_DNA"/>
</dbReference>
<evidence type="ECO:0000313" key="1">
    <source>
        <dbReference type="EMBL" id="KAJ7667240.1"/>
    </source>
</evidence>
<proteinExistence type="predicted"/>
<dbReference type="Proteomes" id="UP001221757">
    <property type="component" value="Unassembled WGS sequence"/>
</dbReference>
<evidence type="ECO:0000313" key="2">
    <source>
        <dbReference type="Proteomes" id="UP001221757"/>
    </source>
</evidence>
<gene>
    <name evidence="1" type="ORF">B0H17DRAFT_1142826</name>
</gene>
<comment type="caution">
    <text evidence="1">The sequence shown here is derived from an EMBL/GenBank/DDBJ whole genome shotgun (WGS) entry which is preliminary data.</text>
</comment>
<keyword evidence="2" id="KW-1185">Reference proteome</keyword>
<sequence length="432" mass="47970">MFELPEEASLDIWTRAWKWIHWLDTYRDLVPAARVKETYALYMALILDLQTHGETKALIDTTPGVRLIVTRAWVLFLELDNCVADIGFHDVCCFIIQDLKASLPAHLEEVIEGAGGSVVDLALVNSGHSQVTAFFLVGVIGILDQTAYHDGLKNALLSAGVRPSFPAVLTCMEGAINDAHAIAADQRFKRSQIYHNWARLVGLVTARVKVARAYDAGKYPSERPCHNTESSAAMFSTSETYNGVGRATDCYIVPSNVRRFTDGSGYRDVCSRLRALRLTRRSRGAVLARPCIHARTRQPRLYGGQGPHFSELMHELPVQPYCLEFDYTQGDATIELLSIDAVEVPATPSNFQAQWLDRVARAARSGGRMQVAIMHFLKGGKCSFRMISLHSRTVHDGLRHIVNCIPKGTELDAIRPSLLAKVCALDPVDIWL</sequence>
<reference evidence="1" key="1">
    <citation type="submission" date="2023-03" db="EMBL/GenBank/DDBJ databases">
        <title>Massive genome expansion in bonnet fungi (Mycena s.s.) driven by repeated elements and novel gene families across ecological guilds.</title>
        <authorList>
            <consortium name="Lawrence Berkeley National Laboratory"/>
            <person name="Harder C.B."/>
            <person name="Miyauchi S."/>
            <person name="Viragh M."/>
            <person name="Kuo A."/>
            <person name="Thoen E."/>
            <person name="Andreopoulos B."/>
            <person name="Lu D."/>
            <person name="Skrede I."/>
            <person name="Drula E."/>
            <person name="Henrissat B."/>
            <person name="Morin E."/>
            <person name="Kohler A."/>
            <person name="Barry K."/>
            <person name="LaButti K."/>
            <person name="Morin E."/>
            <person name="Salamov A."/>
            <person name="Lipzen A."/>
            <person name="Mereny Z."/>
            <person name="Hegedus B."/>
            <person name="Baldrian P."/>
            <person name="Stursova M."/>
            <person name="Weitz H."/>
            <person name="Taylor A."/>
            <person name="Grigoriev I.V."/>
            <person name="Nagy L.G."/>
            <person name="Martin F."/>
            <person name="Kauserud H."/>
        </authorList>
    </citation>
    <scope>NUCLEOTIDE SEQUENCE</scope>
    <source>
        <strain evidence="1">CBHHK067</strain>
    </source>
</reference>
<name>A0AAD7G546_MYCRO</name>
<protein>
    <submittedName>
        <fullName evidence="1">Uncharacterized protein</fullName>
    </submittedName>
</protein>
<accession>A0AAD7G546</accession>
<organism evidence="1 2">
    <name type="scientific">Mycena rosella</name>
    <name type="common">Pink bonnet</name>
    <name type="synonym">Agaricus rosellus</name>
    <dbReference type="NCBI Taxonomy" id="1033263"/>
    <lineage>
        <taxon>Eukaryota</taxon>
        <taxon>Fungi</taxon>
        <taxon>Dikarya</taxon>
        <taxon>Basidiomycota</taxon>
        <taxon>Agaricomycotina</taxon>
        <taxon>Agaricomycetes</taxon>
        <taxon>Agaricomycetidae</taxon>
        <taxon>Agaricales</taxon>
        <taxon>Marasmiineae</taxon>
        <taxon>Mycenaceae</taxon>
        <taxon>Mycena</taxon>
    </lineage>
</organism>
<dbReference type="AlphaFoldDB" id="A0AAD7G546"/>